<feature type="compositionally biased region" description="Polar residues" evidence="1">
    <location>
        <begin position="120"/>
        <end position="130"/>
    </location>
</feature>
<dbReference type="EMBL" id="HBUE01068714">
    <property type="protein sequence ID" value="CAG6471753.1"/>
    <property type="molecule type" value="Transcribed_RNA"/>
</dbReference>
<evidence type="ECO:0000313" key="2">
    <source>
        <dbReference type="EMBL" id="CAG6471753.1"/>
    </source>
</evidence>
<dbReference type="AlphaFoldDB" id="A0A8D8BCH4"/>
<reference evidence="2" key="1">
    <citation type="submission" date="2021-05" db="EMBL/GenBank/DDBJ databases">
        <authorList>
            <person name="Alioto T."/>
            <person name="Alioto T."/>
            <person name="Gomez Garrido J."/>
        </authorList>
    </citation>
    <scope>NUCLEOTIDE SEQUENCE</scope>
</reference>
<accession>A0A8D8BCH4</accession>
<proteinExistence type="predicted"/>
<sequence length="181" mass="20059">MFKVYAQQSAVCEDRPVPRCFSLSLGTVFRFSHNYDGPVRPCRPQKVGEICPLVEKSQLVETQNGTGEGAHARQHRLRNRRRGPARLAAVGAAQRSDTGTGQQRFIAVTAGPNRFLPAGQKNSSQATSRGPTICASRQDASIPRPRRWTRWTPAWNRATTSTTTPAASSSRRPTSRTRRCR</sequence>
<evidence type="ECO:0000256" key="1">
    <source>
        <dbReference type="SAM" id="MobiDB-lite"/>
    </source>
</evidence>
<protein>
    <submittedName>
        <fullName evidence="2">(northern house mosquito) hypothetical protein</fullName>
    </submittedName>
</protein>
<feature type="region of interest" description="Disordered" evidence="1">
    <location>
        <begin position="113"/>
        <end position="181"/>
    </location>
</feature>
<name>A0A8D8BCH4_CULPI</name>
<organism evidence="2">
    <name type="scientific">Culex pipiens</name>
    <name type="common">House mosquito</name>
    <dbReference type="NCBI Taxonomy" id="7175"/>
    <lineage>
        <taxon>Eukaryota</taxon>
        <taxon>Metazoa</taxon>
        <taxon>Ecdysozoa</taxon>
        <taxon>Arthropoda</taxon>
        <taxon>Hexapoda</taxon>
        <taxon>Insecta</taxon>
        <taxon>Pterygota</taxon>
        <taxon>Neoptera</taxon>
        <taxon>Endopterygota</taxon>
        <taxon>Diptera</taxon>
        <taxon>Nematocera</taxon>
        <taxon>Culicoidea</taxon>
        <taxon>Culicidae</taxon>
        <taxon>Culicinae</taxon>
        <taxon>Culicini</taxon>
        <taxon>Culex</taxon>
        <taxon>Culex</taxon>
    </lineage>
</organism>
<feature type="compositionally biased region" description="Low complexity" evidence="1">
    <location>
        <begin position="150"/>
        <end position="172"/>
    </location>
</feature>